<gene>
    <name evidence="1" type="ORF">PQR01_35040</name>
</gene>
<evidence type="ECO:0000313" key="2">
    <source>
        <dbReference type="Proteomes" id="UP001629235"/>
    </source>
</evidence>
<comment type="caution">
    <text evidence="1">The sequence shown here is derived from an EMBL/GenBank/DDBJ whole genome shotgun (WGS) entry which is preliminary data.</text>
</comment>
<name>A0ACC7NM30_9BURK</name>
<accession>A0ACC7NM30</accession>
<dbReference type="Proteomes" id="UP001629235">
    <property type="component" value="Unassembled WGS sequence"/>
</dbReference>
<dbReference type="EMBL" id="JAQQDW010000120">
    <property type="protein sequence ID" value="MFM0108502.1"/>
    <property type="molecule type" value="Genomic_DNA"/>
</dbReference>
<protein>
    <submittedName>
        <fullName evidence="1">Uncharacterized protein</fullName>
    </submittedName>
</protein>
<organism evidence="1 2">
    <name type="scientific">Paraburkholderia rhynchosiae</name>
    <dbReference type="NCBI Taxonomy" id="487049"/>
    <lineage>
        <taxon>Bacteria</taxon>
        <taxon>Pseudomonadati</taxon>
        <taxon>Pseudomonadota</taxon>
        <taxon>Betaproteobacteria</taxon>
        <taxon>Burkholderiales</taxon>
        <taxon>Burkholderiaceae</taxon>
        <taxon>Paraburkholderia</taxon>
    </lineage>
</organism>
<proteinExistence type="predicted"/>
<evidence type="ECO:0000313" key="1">
    <source>
        <dbReference type="EMBL" id="MFM0108502.1"/>
    </source>
</evidence>
<reference evidence="1 2" key="1">
    <citation type="journal article" date="2024" name="Chem. Sci.">
        <title>Discovery of megapolipeptins by genome mining of a Burkholderiales bacteria collection.</title>
        <authorList>
            <person name="Paulo B.S."/>
            <person name="Recchia M.J.J."/>
            <person name="Lee S."/>
            <person name="Fergusson C.H."/>
            <person name="Romanowski S.B."/>
            <person name="Hernandez A."/>
            <person name="Krull N."/>
            <person name="Liu D.Y."/>
            <person name="Cavanagh H."/>
            <person name="Bos A."/>
            <person name="Gray C.A."/>
            <person name="Murphy B.T."/>
            <person name="Linington R.G."/>
            <person name="Eustaquio A.S."/>
        </authorList>
    </citation>
    <scope>NUCLEOTIDE SEQUENCE [LARGE SCALE GENOMIC DNA]</scope>
    <source>
        <strain evidence="1 2">RL18-126-BIB-B</strain>
    </source>
</reference>
<keyword evidence="2" id="KW-1185">Reference proteome</keyword>
<sequence length="791" mass="89733">MAKKAIGELKLLGPYTPPGERAIIEDLTAYESYRRPMTEGWIKNMVTDAAARTDAQTRGLVRQILLMLECFLQITGLKLVPADWQHNQVGLELFLGAIASDKFFDATILWRQRITKAVLVIFAASKMSVAKNWIAGIKPSVRRLSDEQDKLRQRFDGLNLIEERVNYWMNWPNTNSLGITTWFDLAIMYEIFGAAYTHEFYICCAGHHTSIGPAKIPLRRQLPKYMVAHPDLTLQARFDQHASYDFWKGLIVYCLETDVPSRQVTTIITDWRTQVSRFFLALVKAGLFVEPVEGFPTPPRHFVPPSDTHIKIINGDSQRLKSVTPFSTEPFSDEEALERKSEEVLTDLSLISKWAEAKADQVWQNYQRRIILADAGIPHLLGEQHDGQIASLSVSERETLANRAATLRHYGFITSHDYLNQGGMNPKVLLGGSRSGLAYQLGLPTLEAVMPFMALLVIRHPEITDGFLATLELYDKHDSRVGFGTNQAGYFLRGFKRRRGKKRAEQRIKIDIDSARIVYRVLCVTAMCRRYLQHKGDDAYRYMFIASGQGFAYPTRFHAVAHKLSTARGQSKQFIADLQEFSGCTQEKALAIASNFSMTKLRAQIVIANYLKRQDTAEVARALGHVRFSYKQIIRYIPLPLMMFFMERWIRIHQTRFIVEALANSPYRLEASGFETAAELERFMTNHCLSIDLGNNTFPGQSTETIEEMSGATTLIGIDDSVMTIFCSIALSQTKSLSRKIRPSAEIWVEVSGPIIEHIESIKEARPDLFAYLETGRKAADVSLINEVVYE</sequence>